<dbReference type="EMBL" id="LAZR01006726">
    <property type="protein sequence ID" value="KKM90058.1"/>
    <property type="molecule type" value="Genomic_DNA"/>
</dbReference>
<gene>
    <name evidence="1" type="ORF">LCGC14_1242410</name>
</gene>
<evidence type="ECO:0000313" key="1">
    <source>
        <dbReference type="EMBL" id="KKM90058.1"/>
    </source>
</evidence>
<sequence>MKRAQHEWIPGVPAAQGGMTIDALLAGRQSGRLPLPGSPRGVSQLGNQPNPFLAEGLIPIPGQPGVFWDPETGDFVDIRAGAFPLPGGGGGGAAAPQFRAGELEFLREQFEAEQEQFQLDLELRRLTQQQANAIAQGNLALAQQTEARIARIQQRQQQLEASLGRAQGIAGLASSRGNIEAQRAQFLSQLAANPRDFAQLNIGLGGGQGFLGQLLNRQPVGGQSTSLIGQTPTLGADFQRLLQSITARPDVPLFEEAADLFRNVPQFRKGGTHMVTDEPILGIGLLSGLPKFTLGEPAPGFPRGKPEDVEFSADGRRMKVTPLAHGGQVTAPGQGFNPFGPGTTIEDILAGAGIGGGQPSAPPPAAPKPPAQQPFTLPDFPGIGALLGFLFEGSGLQQTIGSFGQGTSAGDIGTAAQEFQRSIPRTPGDAIRRLMSGLGPQQFHGLLPSQLGLLESVISALGVPPQDFFSSLTRSFPTGPDPSRISFGNFDQGGSVTYVPAVQWPS</sequence>
<reference evidence="1" key="1">
    <citation type="journal article" date="2015" name="Nature">
        <title>Complex archaea that bridge the gap between prokaryotes and eukaryotes.</title>
        <authorList>
            <person name="Spang A."/>
            <person name="Saw J.H."/>
            <person name="Jorgensen S.L."/>
            <person name="Zaremba-Niedzwiedzka K."/>
            <person name="Martijn J."/>
            <person name="Lind A.E."/>
            <person name="van Eijk R."/>
            <person name="Schleper C."/>
            <person name="Guy L."/>
            <person name="Ettema T.J."/>
        </authorList>
    </citation>
    <scope>NUCLEOTIDE SEQUENCE</scope>
</reference>
<comment type="caution">
    <text evidence="1">The sequence shown here is derived from an EMBL/GenBank/DDBJ whole genome shotgun (WGS) entry which is preliminary data.</text>
</comment>
<name>A0A0F9L9I2_9ZZZZ</name>
<organism evidence="1">
    <name type="scientific">marine sediment metagenome</name>
    <dbReference type="NCBI Taxonomy" id="412755"/>
    <lineage>
        <taxon>unclassified sequences</taxon>
        <taxon>metagenomes</taxon>
        <taxon>ecological metagenomes</taxon>
    </lineage>
</organism>
<dbReference type="AlphaFoldDB" id="A0A0F9L9I2"/>
<accession>A0A0F9L9I2</accession>
<protein>
    <submittedName>
        <fullName evidence="1">Uncharacterized protein</fullName>
    </submittedName>
</protein>
<proteinExistence type="predicted"/>